<keyword evidence="16" id="KW-1185">Reference proteome</keyword>
<comment type="function">
    <text evidence="8 10">Binds CRF and inactivates it. May prevent inappropriate pituitary-adrenal stimulation in pregnancy.</text>
</comment>
<reference evidence="15" key="2">
    <citation type="submission" date="2025-08" db="UniProtKB">
        <authorList>
            <consortium name="Ensembl"/>
        </authorList>
    </citation>
    <scope>IDENTIFICATION</scope>
</reference>
<accession>A0A672F9G8</accession>
<protein>
    <recommendedName>
        <fullName evidence="3 10">Corticotropin-releasing factor-binding protein</fullName>
        <shortName evidence="10">CRF-BP</shortName>
        <shortName evidence="10">CRF-binding protein</shortName>
    </recommendedName>
    <alternativeName>
        <fullName evidence="9 10">Corticotropin-releasing hormone-binding protein</fullName>
    </alternativeName>
</protein>
<name>A0A672F9G8_SALFA</name>
<evidence type="ECO:0000256" key="9">
    <source>
        <dbReference type="ARBA" id="ARBA00033162"/>
    </source>
</evidence>
<dbReference type="GO" id="GO:0005615">
    <property type="term" value="C:extracellular space"/>
    <property type="evidence" value="ECO:0007669"/>
    <property type="project" value="TreeGrafter"/>
</dbReference>
<feature type="disulfide bond" evidence="11">
    <location>
        <begin position="186"/>
        <end position="207"/>
    </location>
</feature>
<comment type="subcellular location">
    <subcellularLocation>
        <location evidence="1 10">Secreted</location>
    </subcellularLocation>
</comment>
<dbReference type="GO" id="GO:0051460">
    <property type="term" value="P:negative regulation of corticotropin secretion"/>
    <property type="evidence" value="ECO:0007669"/>
    <property type="project" value="TreeGrafter"/>
</dbReference>
<dbReference type="Pfam" id="PF05428">
    <property type="entry name" value="CRF-BP_N"/>
    <property type="match status" value="1"/>
</dbReference>
<reference evidence="15" key="1">
    <citation type="submission" date="2019-06" db="EMBL/GenBank/DDBJ databases">
        <authorList>
            <consortium name="Wellcome Sanger Institute Data Sharing"/>
        </authorList>
    </citation>
    <scope>NUCLEOTIDE SEQUENCE [LARGE SCALE GENOMIC DNA]</scope>
</reference>
<proteinExistence type="inferred from homology"/>
<evidence type="ECO:0000256" key="4">
    <source>
        <dbReference type="ARBA" id="ARBA00022525"/>
    </source>
</evidence>
<keyword evidence="5 12" id="KW-0732">Signal</keyword>
<feature type="signal peptide" evidence="12">
    <location>
        <begin position="1"/>
        <end position="26"/>
    </location>
</feature>
<dbReference type="PANTHER" id="PTHR10278">
    <property type="entry name" value="CORTICOTROPIN-RELEASING FACTOR-BINDING PROTEIN"/>
    <property type="match status" value="1"/>
</dbReference>
<evidence type="ECO:0000256" key="11">
    <source>
        <dbReference type="PIRSR" id="PIRSR009279-50"/>
    </source>
</evidence>
<dbReference type="OMA" id="WHAVRNP"/>
<evidence type="ECO:0000256" key="2">
    <source>
        <dbReference type="ARBA" id="ARBA00008313"/>
    </source>
</evidence>
<sequence>MRVTERTLRERLFLLLVCLSVLKGDARYIENNEISKDDLYSFFNPEPKREIPEELLYRRPLRCLDMVAVEGQFTFTAERPQLSCAAFFTAEPNEVITVDYDNVDIDCRGGDFITVFDGWVMKGEKFPSSQDHHLPVYERYVDYCDSGSLRKSVRSSQNVAMVFFRIHNAGSSFTLTVRKHINPFPCNVISQSRGSYTMVIPQQHRNCSFSIIYPVEIDVSEFSLGHYNNFPKVHSGCGESGDFVQLLGGNGIDTSKLYPITDLCITFTGPTHMKIGCENTVVRMVSSGRFVNRVSFSYRLLDSQELQSIKLNNVEDFCFSN</sequence>
<gene>
    <name evidence="15" type="primary">LOC115401804</name>
</gene>
<dbReference type="InParanoid" id="A0A672F9G8"/>
<evidence type="ECO:0000256" key="7">
    <source>
        <dbReference type="ARBA" id="ARBA00023180"/>
    </source>
</evidence>
<evidence type="ECO:0000259" key="14">
    <source>
        <dbReference type="Pfam" id="PF23541"/>
    </source>
</evidence>
<feature type="domain" description="Corticotropin-releasing factor binding protein N-terminal" evidence="13">
    <location>
        <begin position="56"/>
        <end position="180"/>
    </location>
</feature>
<evidence type="ECO:0000256" key="3">
    <source>
        <dbReference type="ARBA" id="ARBA00015713"/>
    </source>
</evidence>
<dbReference type="FunCoup" id="A0A672F9G8">
    <property type="interactions" value="440"/>
</dbReference>
<dbReference type="Proteomes" id="UP000472267">
    <property type="component" value="Chromosome 15"/>
</dbReference>
<evidence type="ECO:0000259" key="13">
    <source>
        <dbReference type="Pfam" id="PF05428"/>
    </source>
</evidence>
<comment type="similarity">
    <text evidence="2 10">Belongs to the CRF-binding protein family.</text>
</comment>
<keyword evidence="4 10" id="KW-0964">Secreted</keyword>
<feature type="disulfide bond" evidence="11">
    <location>
        <begin position="237"/>
        <end position="264"/>
    </location>
</feature>
<organism evidence="15 16">
    <name type="scientific">Salarias fasciatus</name>
    <name type="common">Jewelled blenny</name>
    <name type="synonym">Blennius fasciatus</name>
    <dbReference type="NCBI Taxonomy" id="181472"/>
    <lineage>
        <taxon>Eukaryota</taxon>
        <taxon>Metazoa</taxon>
        <taxon>Chordata</taxon>
        <taxon>Craniata</taxon>
        <taxon>Vertebrata</taxon>
        <taxon>Euteleostomi</taxon>
        <taxon>Actinopterygii</taxon>
        <taxon>Neopterygii</taxon>
        <taxon>Teleostei</taxon>
        <taxon>Neoteleostei</taxon>
        <taxon>Acanthomorphata</taxon>
        <taxon>Ovalentaria</taxon>
        <taxon>Blenniimorphae</taxon>
        <taxon>Blenniiformes</taxon>
        <taxon>Blennioidei</taxon>
        <taxon>Blenniidae</taxon>
        <taxon>Salariinae</taxon>
        <taxon>Salarias</taxon>
    </lineage>
</organism>
<dbReference type="PANTHER" id="PTHR10278:SF0">
    <property type="entry name" value="CORTICOTROPIN-RELEASING FACTOR-BINDING PROTEIN"/>
    <property type="match status" value="1"/>
</dbReference>
<dbReference type="GO" id="GO:0051424">
    <property type="term" value="F:corticotropin-releasing hormone binding"/>
    <property type="evidence" value="ECO:0007669"/>
    <property type="project" value="UniProtKB-UniRule"/>
</dbReference>
<dbReference type="SUPFAM" id="SSF49854">
    <property type="entry name" value="Spermadhesin, CUB domain"/>
    <property type="match status" value="1"/>
</dbReference>
<evidence type="ECO:0000256" key="8">
    <source>
        <dbReference type="ARBA" id="ARBA00024997"/>
    </source>
</evidence>
<feature type="chain" id="PRO_5025661721" description="Corticotropin-releasing factor-binding protein" evidence="12">
    <location>
        <begin position="27"/>
        <end position="321"/>
    </location>
</feature>
<dbReference type="InterPro" id="IPR008435">
    <property type="entry name" value="CRF-bd"/>
</dbReference>
<feature type="disulfide bond" evidence="11">
    <location>
        <begin position="107"/>
        <end position="144"/>
    </location>
</feature>
<feature type="disulfide bond" evidence="11">
    <location>
        <begin position="277"/>
        <end position="318"/>
    </location>
</feature>
<dbReference type="InterPro" id="IPR035914">
    <property type="entry name" value="Sperma_CUB_dom_sf"/>
</dbReference>
<dbReference type="AlphaFoldDB" id="A0A672F9G8"/>
<dbReference type="GO" id="GO:0009755">
    <property type="term" value="P:hormone-mediated signaling pathway"/>
    <property type="evidence" value="ECO:0007669"/>
    <property type="project" value="TreeGrafter"/>
</dbReference>
<dbReference type="Gene3D" id="2.60.120.290">
    <property type="entry name" value="Spermadhesin, CUB domain"/>
    <property type="match status" value="1"/>
</dbReference>
<feature type="domain" description="Corticotropin-releasing factor binding protein C-terminal" evidence="14">
    <location>
        <begin position="188"/>
        <end position="307"/>
    </location>
</feature>
<dbReference type="Pfam" id="PF23541">
    <property type="entry name" value="CRF-BP_C"/>
    <property type="match status" value="1"/>
</dbReference>
<evidence type="ECO:0000256" key="10">
    <source>
        <dbReference type="PIRNR" id="PIRNR009279"/>
    </source>
</evidence>
<evidence type="ECO:0000256" key="1">
    <source>
        <dbReference type="ARBA" id="ARBA00004613"/>
    </source>
</evidence>
<dbReference type="InterPro" id="IPR056178">
    <property type="entry name" value="CRF-BP_C"/>
</dbReference>
<keyword evidence="6 11" id="KW-1015">Disulfide bond</keyword>
<evidence type="ECO:0000256" key="6">
    <source>
        <dbReference type="ARBA" id="ARBA00023157"/>
    </source>
</evidence>
<evidence type="ECO:0000256" key="5">
    <source>
        <dbReference type="ARBA" id="ARBA00022729"/>
    </source>
</evidence>
<feature type="disulfide bond" evidence="11">
    <location>
        <begin position="63"/>
        <end position="84"/>
    </location>
</feature>
<evidence type="ECO:0000313" key="16">
    <source>
        <dbReference type="Proteomes" id="UP000472267"/>
    </source>
</evidence>
<dbReference type="InterPro" id="IPR056177">
    <property type="entry name" value="CRF-BP_N"/>
</dbReference>
<reference evidence="15" key="3">
    <citation type="submission" date="2025-09" db="UniProtKB">
        <authorList>
            <consortium name="Ensembl"/>
        </authorList>
    </citation>
    <scope>IDENTIFICATION</scope>
</reference>
<dbReference type="Ensembl" id="ENSSFAT00005003048.1">
    <property type="protein sequence ID" value="ENSSFAP00005002823.1"/>
    <property type="gene ID" value="ENSSFAG00005001974.1"/>
</dbReference>
<evidence type="ECO:0000256" key="12">
    <source>
        <dbReference type="SAM" id="SignalP"/>
    </source>
</evidence>
<keyword evidence="7" id="KW-0325">Glycoprotein</keyword>
<evidence type="ECO:0000313" key="15">
    <source>
        <dbReference type="Ensembl" id="ENSSFAP00005002823.1"/>
    </source>
</evidence>
<dbReference type="PIRSF" id="PIRSF009279">
    <property type="entry name" value="CRF_bd"/>
    <property type="match status" value="1"/>
</dbReference>